<dbReference type="EMBL" id="AP014680">
    <property type="protein sequence ID" value="BAP86529.1"/>
    <property type="molecule type" value="Genomic_DNA"/>
</dbReference>
<dbReference type="Proteomes" id="UP000031620">
    <property type="component" value="Chromosome"/>
</dbReference>
<gene>
    <name evidence="1" type="ORF">LOOC260_120230</name>
</gene>
<evidence type="ECO:0000313" key="1">
    <source>
        <dbReference type="EMBL" id="BAP86529.1"/>
    </source>
</evidence>
<name>A0A0A1GZV8_9LACO</name>
<accession>A0A0A1GZV8</accession>
<protein>
    <submittedName>
        <fullName evidence="1">Plasmid stabilization system protein</fullName>
    </submittedName>
</protein>
<dbReference type="KEGG" id="lho:LOOC260_120230"/>
<dbReference type="InterPro" id="IPR035093">
    <property type="entry name" value="RelE/ParE_toxin_dom_sf"/>
</dbReference>
<dbReference type="HOGENOM" id="CLU_176895_0_0_9"/>
<dbReference type="Gene3D" id="3.30.2310.20">
    <property type="entry name" value="RelE-like"/>
    <property type="match status" value="1"/>
</dbReference>
<sequence length="105" mass="12708">MIEEYQIHFSESFMLSVEENIINWQDLGLREAQINDFIKTINIAIKSLKLYPSRFADVSSVYDFKIPTRRILIGKKYSIFYRIDYQHKFVEIGRMFNQKQMKLKF</sequence>
<evidence type="ECO:0000313" key="2">
    <source>
        <dbReference type="Proteomes" id="UP000031620"/>
    </source>
</evidence>
<proteinExistence type="predicted"/>
<dbReference type="RefSeq" id="WP_041094666.1">
    <property type="nucleotide sequence ID" value="NZ_AP014680.1"/>
</dbReference>
<dbReference type="STRING" id="1291742.LOOC260_120230"/>
<dbReference type="AlphaFoldDB" id="A0A0A1GZV8"/>
<organism evidence="1 2">
    <name type="scientific">Paucilactobacillus hokkaidonensis JCM 18461</name>
    <dbReference type="NCBI Taxonomy" id="1291742"/>
    <lineage>
        <taxon>Bacteria</taxon>
        <taxon>Bacillati</taxon>
        <taxon>Bacillota</taxon>
        <taxon>Bacilli</taxon>
        <taxon>Lactobacillales</taxon>
        <taxon>Lactobacillaceae</taxon>
        <taxon>Paucilactobacillus</taxon>
    </lineage>
</organism>
<reference evidence="1 2" key="1">
    <citation type="submission" date="2014-11" db="EMBL/GenBank/DDBJ databases">
        <title>Complete genome sequence and analysis of Lactobacillus hokkaidonensis LOOC260T.</title>
        <authorList>
            <person name="Tanizawa Y."/>
            <person name="Tohno M."/>
            <person name="Kaminuma E."/>
            <person name="Nakamura Y."/>
            <person name="Arita M."/>
        </authorList>
    </citation>
    <scope>NUCLEOTIDE SEQUENCE [LARGE SCALE GENOMIC DNA]</scope>
    <source>
        <strain evidence="1 2">LOOC260</strain>
    </source>
</reference>